<keyword evidence="2" id="KW-0596">Phosphopantetheine</keyword>
<dbReference type="Gene3D" id="1.10.1200.10">
    <property type="entry name" value="ACP-like"/>
    <property type="match status" value="1"/>
</dbReference>
<dbReference type="InterPro" id="IPR011701">
    <property type="entry name" value="MFS"/>
</dbReference>
<feature type="transmembrane region" description="Helical" evidence="5">
    <location>
        <begin position="1860"/>
        <end position="1879"/>
    </location>
</feature>
<evidence type="ECO:0000256" key="2">
    <source>
        <dbReference type="ARBA" id="ARBA00022450"/>
    </source>
</evidence>
<dbReference type="Gene3D" id="2.30.38.10">
    <property type="entry name" value="Luciferase, Domain 3"/>
    <property type="match status" value="2"/>
</dbReference>
<feature type="region of interest" description="Disordered" evidence="4">
    <location>
        <begin position="1477"/>
        <end position="1556"/>
    </location>
</feature>
<evidence type="ECO:0000313" key="8">
    <source>
        <dbReference type="Proteomes" id="UP000555564"/>
    </source>
</evidence>
<feature type="domain" description="Carrier" evidence="6">
    <location>
        <begin position="1117"/>
        <end position="1188"/>
    </location>
</feature>
<dbReference type="EMBL" id="JACHIU010000001">
    <property type="protein sequence ID" value="MBB6474189.1"/>
    <property type="molecule type" value="Genomic_DNA"/>
</dbReference>
<feature type="region of interest" description="Disordered" evidence="4">
    <location>
        <begin position="921"/>
        <end position="952"/>
    </location>
</feature>
<dbReference type="GO" id="GO:0043041">
    <property type="term" value="P:amino acid activation for nonribosomal peptide biosynthetic process"/>
    <property type="evidence" value="ECO:0007669"/>
    <property type="project" value="TreeGrafter"/>
</dbReference>
<dbReference type="SMART" id="SM00823">
    <property type="entry name" value="PKS_PP"/>
    <property type="match status" value="1"/>
</dbReference>
<dbReference type="InterPro" id="IPR010071">
    <property type="entry name" value="AA_adenyl_dom"/>
</dbReference>
<evidence type="ECO:0000256" key="1">
    <source>
        <dbReference type="ARBA" id="ARBA00001957"/>
    </source>
</evidence>
<dbReference type="InterPro" id="IPR045851">
    <property type="entry name" value="AMP-bd_C_sf"/>
</dbReference>
<evidence type="ECO:0000256" key="3">
    <source>
        <dbReference type="ARBA" id="ARBA00022553"/>
    </source>
</evidence>
<dbReference type="Pfam" id="PF00550">
    <property type="entry name" value="PP-binding"/>
    <property type="match status" value="1"/>
</dbReference>
<dbReference type="Gene3D" id="3.40.50.980">
    <property type="match status" value="2"/>
</dbReference>
<evidence type="ECO:0000313" key="7">
    <source>
        <dbReference type="EMBL" id="MBB6474189.1"/>
    </source>
</evidence>
<feature type="compositionally biased region" description="Basic and acidic residues" evidence="4">
    <location>
        <begin position="661"/>
        <end position="677"/>
    </location>
</feature>
<dbReference type="Proteomes" id="UP000555564">
    <property type="component" value="Unassembled WGS sequence"/>
</dbReference>
<dbReference type="InterPro" id="IPR023213">
    <property type="entry name" value="CAT-like_dom_sf"/>
</dbReference>
<reference evidence="7 8" key="1">
    <citation type="submission" date="2020-08" db="EMBL/GenBank/DDBJ databases">
        <title>Sequencing the genomes of 1000 actinobacteria strains.</title>
        <authorList>
            <person name="Klenk H.-P."/>
        </authorList>
    </citation>
    <scope>NUCLEOTIDE SEQUENCE [LARGE SCALE GENOMIC DNA]</scope>
    <source>
        <strain evidence="7 8">DSM 44936</strain>
    </source>
</reference>
<feature type="transmembrane region" description="Helical" evidence="5">
    <location>
        <begin position="1714"/>
        <end position="1742"/>
    </location>
</feature>
<dbReference type="GO" id="GO:0022857">
    <property type="term" value="F:transmembrane transporter activity"/>
    <property type="evidence" value="ECO:0007669"/>
    <property type="project" value="InterPro"/>
</dbReference>
<keyword evidence="3" id="KW-0597">Phosphoprotein</keyword>
<keyword evidence="5" id="KW-1133">Transmembrane helix</keyword>
<dbReference type="InterPro" id="IPR036259">
    <property type="entry name" value="MFS_trans_sf"/>
</dbReference>
<feature type="region of interest" description="Disordered" evidence="4">
    <location>
        <begin position="197"/>
        <end position="233"/>
    </location>
</feature>
<feature type="compositionally biased region" description="Low complexity" evidence="4">
    <location>
        <begin position="921"/>
        <end position="946"/>
    </location>
</feature>
<dbReference type="InterPro" id="IPR020845">
    <property type="entry name" value="AMP-binding_CS"/>
</dbReference>
<dbReference type="InterPro" id="IPR036736">
    <property type="entry name" value="ACP-like_sf"/>
</dbReference>
<feature type="transmembrane region" description="Helical" evidence="5">
    <location>
        <begin position="1835"/>
        <end position="1854"/>
    </location>
</feature>
<dbReference type="Gene3D" id="1.20.1250.20">
    <property type="entry name" value="MFS general substrate transporter like domains"/>
    <property type="match status" value="1"/>
</dbReference>
<evidence type="ECO:0000256" key="5">
    <source>
        <dbReference type="SAM" id="Phobius"/>
    </source>
</evidence>
<dbReference type="Gene3D" id="3.30.559.10">
    <property type="entry name" value="Chloramphenicol acetyltransferase-like domain"/>
    <property type="match status" value="1"/>
</dbReference>
<dbReference type="SUPFAM" id="SSF52777">
    <property type="entry name" value="CoA-dependent acyltransferases"/>
    <property type="match status" value="2"/>
</dbReference>
<dbReference type="Pfam" id="PF13193">
    <property type="entry name" value="AMP-binding_C"/>
    <property type="match status" value="1"/>
</dbReference>
<organism evidence="7 8">
    <name type="scientific">Sphaerisporangium rubeum</name>
    <dbReference type="NCBI Taxonomy" id="321317"/>
    <lineage>
        <taxon>Bacteria</taxon>
        <taxon>Bacillati</taxon>
        <taxon>Actinomycetota</taxon>
        <taxon>Actinomycetes</taxon>
        <taxon>Streptosporangiales</taxon>
        <taxon>Streptosporangiaceae</taxon>
        <taxon>Sphaerisporangium</taxon>
    </lineage>
</organism>
<dbReference type="Pfam" id="PF00501">
    <property type="entry name" value="AMP-binding"/>
    <property type="match status" value="1"/>
</dbReference>
<protein>
    <submittedName>
        <fullName evidence="7">Amino acid adenylation domain-containing protein</fullName>
    </submittedName>
</protein>
<feature type="region of interest" description="Disordered" evidence="4">
    <location>
        <begin position="1"/>
        <end position="44"/>
    </location>
</feature>
<feature type="compositionally biased region" description="Basic and acidic residues" evidence="4">
    <location>
        <begin position="9"/>
        <end position="31"/>
    </location>
</feature>
<dbReference type="InterPro" id="IPR000873">
    <property type="entry name" value="AMP-dep_synth/lig_dom"/>
</dbReference>
<name>A0A7X0IGI5_9ACTN</name>
<feature type="transmembrane region" description="Helical" evidence="5">
    <location>
        <begin position="1600"/>
        <end position="1618"/>
    </location>
</feature>
<dbReference type="GO" id="GO:0009239">
    <property type="term" value="P:enterobactin biosynthetic process"/>
    <property type="evidence" value="ECO:0007669"/>
    <property type="project" value="TreeGrafter"/>
</dbReference>
<dbReference type="InterPro" id="IPR029058">
    <property type="entry name" value="AB_hydrolase_fold"/>
</dbReference>
<sequence length="2010" mass="211262">MTESSLADRLSRLSPEQRARLSRMMRDRDPAAADDLGPIPAADRSSGVLPMSFAQRRHYFLQRLRPESPAYNTVEAVRLLGPLDAEALRHAVAASVARHEVLRTRCVPGPGEPVLVADGGGPVVEFTEVSPGGTAGELFSRLAERPFDLERETPLRVTVARLGEDDHALLLVVHHIASDAWTCRLLMEEIFRGYAGATKEPPPIRSTGTAEPPRERYGGTAEPPPERYAGPVEPPLPVQYADYAAWQRARTESGAARASLAYWRERLAGAPPVLELPLEHPRPAVRSDHGAELRVDLGADVRRRLHATAKDAAVTPFALLLTAFGYVLHRHCATGDVVVATPVSGRDRVETERLAGCFVNTIVLRLGFGGPGTRRDLVRRVWRDTLDDLAHQDVPFEHLVAELGQDRDLSAGRLAQVMINYYPATEVAARVPGLAIVPLDVPRARAKFDLTCTVVDAGDALRVTFTYATDLLGPGLVARLGEHVTAVLTGLLTDLDSPAATLPAAPPGDPAPEPAPAARDAVPVLARFHAQVAAHPDRVAARCREEAVTYRELDERAEQVASYLRGRVTPGHRVALLFERSTGYVAAILGALKAGVSYVPLDPAMPAGHLAAVLESSGAEVVLSHAEVDATTVPDGVPVTRLEDLPAAHDPSPAEPSATGRQDEPGGHPADAHRDGAGGHVATDPPSGSGGARSAAADSEMYVLFTSGSTGRPKGVVVEHRHFSAYLDSVLARMRVPGGLRFAIVSTFAADLGLTNLFGALATGGTLHVLPYEHAADPARLAAYFRRHPIDFMKLVPSHLQAVAEAGLLADVVPARFLVLAGEPCPWDLVAAVRAARPGVAVWNHYGPTETTVSVLAYEIPASAPPGAAVPLGFPLDHVRAHVVDGDLRPVPRGTAGELLITGASVARGYLDPADVPARAAGSAGAASTSGPAGTAGPAAAAARPHGGAGDRFVRDPFSVDARAYRTGDRARLLPDGAVEFLGRLDRQVKIRGHRVEPSHVEAVLRRHPGVAEVAVDVRRDREGRAFLAAFYVPAHGTAHDGTASPEDDTAGRTRTGAGIGAGVTGLVEFARDSMPPYMVPAAWAVIGKVPLTPNGKVDWPALPEAVPAARRSAATPPRDARDARILRVWKEVLGLEEAGIDDDFFESGGDSFSAMRLARRVGEDVRVISVFRHPTVRGLADHLGEGAAGGYLWRLPGAGTTARVAGAGTDGRVAGAGTVAGVTATVVAVPFGGGTAAAYAELAGALPPEFPLYAVDLPGHDPALPERELEPFAVTAEGVAREVLATVEGPVVVYGHCVGAALAYDIARRVEAAGGRVAGVVLGGAFPAPRLPGRLFDLWARVFPSDRWRSDRLYRDMLRGIGGLTGVLDAREQALTLRAVRHDARESEELYTRLCASPGPRTLRALSVVGERDRITEFHEERYREWDLLCADSDLAVIPAAGHYFLKHQPDLLAAAITTWTERFLGTTSALDVPAASPVHTKPSSAAVPSPDHSPAHPTPRETPDEAPVTRSPTTTGAPLTPPAPRETPDEAPVAHSPAGSPTPPAPPPPRPGSYGSAATLRAFALVTAGQLLSMTGSRALAFALGVWVYLRTGSATQFSVILVVALLPGLLALPFAGAAADRWNRRSLLIGAEVANAAGTGFCLVTFAAGSLQVWHIYVAAAVGSVATSFQQPAYLAAAAQLIPKRYLARANGVLQVVTALSQAGGPLLGGVLIASAGVGGAMVADLGTTIAATATLLVVRFPDLLFRRREEPIGKEIAGGLRYIARRPPLVAMVVFFLGYNLMLGFALALFPPMVLQFAGTGTLSVATMAGAVGGIVGGTVMALWGGFERRATGMVGFVLLTGLGMAVAGLRPEPPYPVIGLALVMGSIALINGHWQTMIQLKVGMELQGRVLATNRMTANLTEPLGYLAAGALADALFEPAMAPDGPLAGTAGGLLGTGPGRGMALMIVLLGAAQVALAVAGLRWRTLRHMEDVLPDSVPGAVVTWDRDELQRASDDELDDPAARR</sequence>
<dbReference type="GO" id="GO:0009366">
    <property type="term" value="C:enterobactin synthetase complex"/>
    <property type="evidence" value="ECO:0007669"/>
    <property type="project" value="TreeGrafter"/>
</dbReference>
<keyword evidence="5" id="KW-0812">Transmembrane</keyword>
<feature type="transmembrane region" description="Helical" evidence="5">
    <location>
        <begin position="1947"/>
        <end position="1967"/>
    </location>
</feature>
<comment type="cofactor">
    <cofactor evidence="1">
        <name>pantetheine 4'-phosphate</name>
        <dbReference type="ChEBI" id="CHEBI:47942"/>
    </cofactor>
</comment>
<keyword evidence="8" id="KW-1185">Reference proteome</keyword>
<evidence type="ECO:0000259" key="6">
    <source>
        <dbReference type="PROSITE" id="PS50075"/>
    </source>
</evidence>
<dbReference type="InterPro" id="IPR009081">
    <property type="entry name" value="PP-bd_ACP"/>
</dbReference>
<dbReference type="GO" id="GO:0047527">
    <property type="term" value="F:2,3-dihydroxybenzoate-serine ligase activity"/>
    <property type="evidence" value="ECO:0007669"/>
    <property type="project" value="TreeGrafter"/>
</dbReference>
<dbReference type="Pfam" id="PF07690">
    <property type="entry name" value="MFS_1"/>
    <property type="match status" value="1"/>
</dbReference>
<dbReference type="InterPro" id="IPR001031">
    <property type="entry name" value="Thioesterase"/>
</dbReference>
<accession>A0A7X0IGI5</accession>
<feature type="transmembrane region" description="Helical" evidence="5">
    <location>
        <begin position="1806"/>
        <end position="1828"/>
    </location>
</feature>
<dbReference type="CDD" id="cd06173">
    <property type="entry name" value="MFS_MefA_like"/>
    <property type="match status" value="1"/>
</dbReference>
<dbReference type="RefSeq" id="WP_184982498.1">
    <property type="nucleotide sequence ID" value="NZ_JACHIU010000001.1"/>
</dbReference>
<comment type="caution">
    <text evidence="7">The sequence shown here is derived from an EMBL/GenBank/DDBJ whole genome shotgun (WGS) entry which is preliminary data.</text>
</comment>
<dbReference type="InterPro" id="IPR020806">
    <property type="entry name" value="PKS_PP-bd"/>
</dbReference>
<dbReference type="Pfam" id="PF00668">
    <property type="entry name" value="Condensation"/>
    <property type="match status" value="2"/>
</dbReference>
<dbReference type="PANTHER" id="PTHR45527:SF1">
    <property type="entry name" value="FATTY ACID SYNTHASE"/>
    <property type="match status" value="1"/>
</dbReference>
<proteinExistence type="predicted"/>
<feature type="transmembrane region" description="Helical" evidence="5">
    <location>
        <begin position="1630"/>
        <end position="1651"/>
    </location>
</feature>
<dbReference type="CDD" id="cd05930">
    <property type="entry name" value="A_NRPS"/>
    <property type="match status" value="1"/>
</dbReference>
<evidence type="ECO:0000256" key="4">
    <source>
        <dbReference type="SAM" id="MobiDB-lite"/>
    </source>
</evidence>
<dbReference type="PROSITE" id="PS00455">
    <property type="entry name" value="AMP_BINDING"/>
    <property type="match status" value="1"/>
</dbReference>
<dbReference type="NCBIfam" id="TIGR01733">
    <property type="entry name" value="AA-adenyl-dom"/>
    <property type="match status" value="1"/>
</dbReference>
<dbReference type="GO" id="GO:0005829">
    <property type="term" value="C:cytosol"/>
    <property type="evidence" value="ECO:0007669"/>
    <property type="project" value="TreeGrafter"/>
</dbReference>
<dbReference type="Gene3D" id="3.40.50.1820">
    <property type="entry name" value="alpha/beta hydrolase"/>
    <property type="match status" value="1"/>
</dbReference>
<dbReference type="InterPro" id="IPR025110">
    <property type="entry name" value="AMP-bd_C"/>
</dbReference>
<dbReference type="PANTHER" id="PTHR45527">
    <property type="entry name" value="NONRIBOSOMAL PEPTIDE SYNTHETASE"/>
    <property type="match status" value="1"/>
</dbReference>
<feature type="transmembrane region" description="Helical" evidence="5">
    <location>
        <begin position="1657"/>
        <end position="1677"/>
    </location>
</feature>
<dbReference type="Pfam" id="PF00975">
    <property type="entry name" value="Thioesterase"/>
    <property type="match status" value="1"/>
</dbReference>
<dbReference type="SUPFAM" id="SSF103473">
    <property type="entry name" value="MFS general substrate transporter"/>
    <property type="match status" value="1"/>
</dbReference>
<feature type="transmembrane region" description="Helical" evidence="5">
    <location>
        <begin position="1909"/>
        <end position="1927"/>
    </location>
</feature>
<dbReference type="PROSITE" id="PS50075">
    <property type="entry name" value="CARRIER"/>
    <property type="match status" value="1"/>
</dbReference>
<dbReference type="GO" id="GO:0008610">
    <property type="term" value="P:lipid biosynthetic process"/>
    <property type="evidence" value="ECO:0007669"/>
    <property type="project" value="UniProtKB-ARBA"/>
</dbReference>
<feature type="compositionally biased region" description="Pro residues" evidence="4">
    <location>
        <begin position="1542"/>
        <end position="1553"/>
    </location>
</feature>
<dbReference type="Gene3D" id="3.30.559.30">
    <property type="entry name" value="Nonribosomal peptide synthetase, condensation domain"/>
    <property type="match status" value="1"/>
</dbReference>
<dbReference type="Gene3D" id="3.30.300.30">
    <property type="match status" value="1"/>
</dbReference>
<dbReference type="GO" id="GO:0031177">
    <property type="term" value="F:phosphopantetheine binding"/>
    <property type="evidence" value="ECO:0007669"/>
    <property type="project" value="InterPro"/>
</dbReference>
<gene>
    <name evidence="7" type="ORF">BJ992_003620</name>
</gene>
<dbReference type="SUPFAM" id="SSF53474">
    <property type="entry name" value="alpha/beta-Hydrolases"/>
    <property type="match status" value="1"/>
</dbReference>
<feature type="transmembrane region" description="Helical" evidence="5">
    <location>
        <begin position="1773"/>
        <end position="1794"/>
    </location>
</feature>
<feature type="region of interest" description="Disordered" evidence="4">
    <location>
        <begin position="643"/>
        <end position="694"/>
    </location>
</feature>
<dbReference type="SUPFAM" id="SSF56801">
    <property type="entry name" value="Acetyl-CoA synthetase-like"/>
    <property type="match status" value="1"/>
</dbReference>
<dbReference type="CDD" id="cd19531">
    <property type="entry name" value="LCL_NRPS-like"/>
    <property type="match status" value="1"/>
</dbReference>
<dbReference type="InterPro" id="IPR001242">
    <property type="entry name" value="Condensation_dom"/>
</dbReference>
<keyword evidence="5" id="KW-0472">Membrane</keyword>